<dbReference type="CDD" id="cd00211">
    <property type="entry name" value="PTS_IIA_fru"/>
    <property type="match status" value="1"/>
</dbReference>
<keyword evidence="7" id="KW-0598">Phosphotransferase system</keyword>
<sequence>LLLKRNTPVIAVDAPAQHTQLHDTDITQHDTEVDNVDKTAKHSHLNKPSHVFDQQTMIITDHDMSRNEAIDMLIHKLKICRYVEHTSHLKNAILEREMESTTAIGMNVAIPHAKSDVVKQPIVAVMKNNHGVKWDSLDGSLPQLIFLIAVPNNSQDTHLKILQRLSKALMNDETRQSLINANSTTEIYNLLMKI</sequence>
<evidence type="ECO:0000259" key="8">
    <source>
        <dbReference type="PROSITE" id="PS51094"/>
    </source>
</evidence>
<evidence type="ECO:0000256" key="6">
    <source>
        <dbReference type="ARBA" id="ARBA00022679"/>
    </source>
</evidence>
<dbReference type="InterPro" id="IPR051541">
    <property type="entry name" value="PTS_SugarTrans_NitroReg"/>
</dbReference>
<dbReference type="Pfam" id="PF00359">
    <property type="entry name" value="PTS_EIIA_2"/>
    <property type="match status" value="1"/>
</dbReference>
<comment type="subcellular location">
    <subcellularLocation>
        <location evidence="1">Cytoplasm</location>
    </subcellularLocation>
</comment>
<gene>
    <name evidence="9" type="ORF">G6X74_07260</name>
</gene>
<name>A0A6G4ZJY6_STAAU</name>
<comment type="subunit">
    <text evidence="2">Homodimer or homotrimer. Seems to be a monomer when not phosphorylated.</text>
</comment>
<keyword evidence="3" id="KW-0813">Transport</keyword>
<dbReference type="PANTHER" id="PTHR47738">
    <property type="entry name" value="PTS SYSTEM FRUCTOSE-LIKE EIIA COMPONENT-RELATED"/>
    <property type="match status" value="1"/>
</dbReference>
<dbReference type="AlphaFoldDB" id="A0A6G4ZJY6"/>
<dbReference type="SUPFAM" id="SSF55804">
    <property type="entry name" value="Phoshotransferase/anion transport protein"/>
    <property type="match status" value="1"/>
</dbReference>
<proteinExistence type="predicted"/>
<keyword evidence="6" id="KW-0808">Transferase</keyword>
<comment type="caution">
    <text evidence="9">The sequence shown here is derived from an EMBL/GenBank/DDBJ whole genome shotgun (WGS) entry which is preliminary data.</text>
</comment>
<evidence type="ECO:0000256" key="3">
    <source>
        <dbReference type="ARBA" id="ARBA00022448"/>
    </source>
</evidence>
<dbReference type="NCBIfam" id="TIGR00848">
    <property type="entry name" value="fruA"/>
    <property type="match status" value="1"/>
</dbReference>
<organism evidence="9">
    <name type="scientific">Staphylococcus aureus</name>
    <dbReference type="NCBI Taxonomy" id="1280"/>
    <lineage>
        <taxon>Bacteria</taxon>
        <taxon>Bacillati</taxon>
        <taxon>Bacillota</taxon>
        <taxon>Bacilli</taxon>
        <taxon>Bacillales</taxon>
        <taxon>Staphylococcaceae</taxon>
        <taxon>Staphylococcus</taxon>
    </lineage>
</organism>
<evidence type="ECO:0000256" key="1">
    <source>
        <dbReference type="ARBA" id="ARBA00004496"/>
    </source>
</evidence>
<dbReference type="Gene3D" id="3.40.930.10">
    <property type="entry name" value="Mannitol-specific EII, Chain A"/>
    <property type="match status" value="1"/>
</dbReference>
<evidence type="ECO:0000256" key="7">
    <source>
        <dbReference type="ARBA" id="ARBA00022683"/>
    </source>
</evidence>
<keyword evidence="5" id="KW-0762">Sugar transport</keyword>
<protein>
    <submittedName>
        <fullName evidence="9">PTS transporter subunit EIIA</fullName>
    </submittedName>
</protein>
<dbReference type="InterPro" id="IPR016152">
    <property type="entry name" value="PTrfase/Anion_transptr"/>
</dbReference>
<dbReference type="PANTHER" id="PTHR47738:SF2">
    <property type="entry name" value="PTS SYSTEM FRUCTOSE-LIKE EIIA COMPONENT"/>
    <property type="match status" value="1"/>
</dbReference>
<evidence type="ECO:0000256" key="4">
    <source>
        <dbReference type="ARBA" id="ARBA00022553"/>
    </source>
</evidence>
<dbReference type="GO" id="GO:0009401">
    <property type="term" value="P:phosphoenolpyruvate-dependent sugar phosphotransferase system"/>
    <property type="evidence" value="ECO:0007669"/>
    <property type="project" value="UniProtKB-KW"/>
</dbReference>
<dbReference type="PROSITE" id="PS51094">
    <property type="entry name" value="PTS_EIIA_TYPE_2"/>
    <property type="match status" value="1"/>
</dbReference>
<evidence type="ECO:0000256" key="5">
    <source>
        <dbReference type="ARBA" id="ARBA00022597"/>
    </source>
</evidence>
<dbReference type="InterPro" id="IPR004715">
    <property type="entry name" value="PTS_IIA_fruc"/>
</dbReference>
<dbReference type="GO" id="GO:0016020">
    <property type="term" value="C:membrane"/>
    <property type="evidence" value="ECO:0007669"/>
    <property type="project" value="InterPro"/>
</dbReference>
<dbReference type="EMBL" id="JAALUM010000012">
    <property type="protein sequence ID" value="NGW39349.1"/>
    <property type="molecule type" value="Genomic_DNA"/>
</dbReference>
<dbReference type="GO" id="GO:0008982">
    <property type="term" value="F:protein-N(PI)-phosphohistidine-sugar phosphotransferase activity"/>
    <property type="evidence" value="ECO:0007669"/>
    <property type="project" value="InterPro"/>
</dbReference>
<dbReference type="InterPro" id="IPR002178">
    <property type="entry name" value="PTS_EIIA_type-2_dom"/>
</dbReference>
<evidence type="ECO:0000256" key="2">
    <source>
        <dbReference type="ARBA" id="ARBA00011798"/>
    </source>
</evidence>
<dbReference type="FunFam" id="3.40.930.10:FF:000009">
    <property type="entry name" value="PTS system, fructose specific IIABC component"/>
    <property type="match status" value="1"/>
</dbReference>
<dbReference type="GO" id="GO:0005737">
    <property type="term" value="C:cytoplasm"/>
    <property type="evidence" value="ECO:0007669"/>
    <property type="project" value="UniProtKB-SubCell"/>
</dbReference>
<feature type="domain" description="PTS EIIA type-2" evidence="8">
    <location>
        <begin position="50"/>
        <end position="194"/>
    </location>
</feature>
<keyword evidence="4" id="KW-0597">Phosphoprotein</keyword>
<accession>A0A6G4ZJY6</accession>
<feature type="non-terminal residue" evidence="9">
    <location>
        <position position="1"/>
    </location>
</feature>
<evidence type="ECO:0000313" key="9">
    <source>
        <dbReference type="EMBL" id="NGW39349.1"/>
    </source>
</evidence>
<dbReference type="PROSITE" id="PS00372">
    <property type="entry name" value="PTS_EIIA_TYPE_2_HIS"/>
    <property type="match status" value="1"/>
</dbReference>
<reference evidence="9" key="1">
    <citation type="submission" date="2020-02" db="EMBL/GenBank/DDBJ databases">
        <title>Detection of Heterogeneous Vancomycin Intermediate Resistance in Methicillin Resistant Staphylococcus aureus Isolates from Latin-America.</title>
        <authorList>
            <person name="Castro-Cardozo B."/>
            <person name="Berrio M."/>
            <person name="Vargas M.L."/>
            <person name="Carvajal L.P."/>
            <person name="Millan L.V."/>
            <person name="Rios R."/>
            <person name="Hernandez A."/>
            <person name="Rincon S.L."/>
            <person name="Cubides P."/>
            <person name="Forero E."/>
            <person name="Dinh A."/>
            <person name="Seas C."/>
            <person name="Munita J.M."/>
            <person name="Arias C.A."/>
            <person name="Reyes J."/>
            <person name="Diaz L."/>
        </authorList>
    </citation>
    <scope>NUCLEOTIDE SEQUENCE</scope>
    <source>
        <strain evidence="9">UB672</strain>
    </source>
</reference>